<protein>
    <submittedName>
        <fullName evidence="2">Uncharacterized protein</fullName>
    </submittedName>
</protein>
<feature type="transmembrane region" description="Helical" evidence="1">
    <location>
        <begin position="112"/>
        <end position="132"/>
    </location>
</feature>
<evidence type="ECO:0000313" key="2">
    <source>
        <dbReference type="EMBL" id="MCF4119571.1"/>
    </source>
</evidence>
<feature type="transmembrane region" description="Helical" evidence="1">
    <location>
        <begin position="59"/>
        <end position="78"/>
    </location>
</feature>
<sequence>MGQSVMALRAEPIVPGRIAVGADRRVRSAAAARAARSGHLVLAWSVFTAGVALDVLRDWLTFGSMHLVLPVVALVWAVWRTPPRLVTVIFWAVASWAIVEAFWSFLGDSPAMALPWWNLGAVVLVLGGVHLARTTGPRA</sequence>
<dbReference type="EMBL" id="JAKGSG010000005">
    <property type="protein sequence ID" value="MCF4119571.1"/>
    <property type="molecule type" value="Genomic_DNA"/>
</dbReference>
<keyword evidence="1" id="KW-1133">Transmembrane helix</keyword>
<dbReference type="Proteomes" id="UP001165405">
    <property type="component" value="Unassembled WGS sequence"/>
</dbReference>
<evidence type="ECO:0000313" key="3">
    <source>
        <dbReference type="Proteomes" id="UP001165405"/>
    </source>
</evidence>
<feature type="transmembrane region" description="Helical" evidence="1">
    <location>
        <begin position="34"/>
        <end position="53"/>
    </location>
</feature>
<accession>A0AA41QBJ3</accession>
<proteinExistence type="predicted"/>
<dbReference type="RefSeq" id="WP_236087262.1">
    <property type="nucleotide sequence ID" value="NZ_JAKGSG010000005.1"/>
</dbReference>
<keyword evidence="3" id="KW-1185">Reference proteome</keyword>
<dbReference type="AlphaFoldDB" id="A0AA41QBJ3"/>
<evidence type="ECO:0000256" key="1">
    <source>
        <dbReference type="SAM" id="Phobius"/>
    </source>
</evidence>
<gene>
    <name evidence="2" type="ORF">L1785_01085</name>
</gene>
<feature type="transmembrane region" description="Helical" evidence="1">
    <location>
        <begin position="85"/>
        <end position="106"/>
    </location>
</feature>
<name>A0AA41QBJ3_9MICO</name>
<keyword evidence="1" id="KW-0812">Transmembrane</keyword>
<keyword evidence="1" id="KW-0472">Membrane</keyword>
<comment type="caution">
    <text evidence="2">The sequence shown here is derived from an EMBL/GenBank/DDBJ whole genome shotgun (WGS) entry which is preliminary data.</text>
</comment>
<reference evidence="2" key="1">
    <citation type="submission" date="2022-01" db="EMBL/GenBank/DDBJ databases">
        <title>Antribacter sp. nov., isolated from Guizhou of China.</title>
        <authorList>
            <person name="Chengliang C."/>
            <person name="Ya Z."/>
        </authorList>
    </citation>
    <scope>NUCLEOTIDE SEQUENCE</scope>
    <source>
        <strain evidence="2">KLBMP 9083</strain>
    </source>
</reference>
<organism evidence="2 3">
    <name type="scientific">Antribacter soli</name>
    <dbReference type="NCBI Taxonomy" id="2910976"/>
    <lineage>
        <taxon>Bacteria</taxon>
        <taxon>Bacillati</taxon>
        <taxon>Actinomycetota</taxon>
        <taxon>Actinomycetes</taxon>
        <taxon>Micrococcales</taxon>
        <taxon>Promicromonosporaceae</taxon>
        <taxon>Antribacter</taxon>
    </lineage>
</organism>